<name>A0A4R6N9K8_9BURK</name>
<dbReference type="InterPro" id="IPR003661">
    <property type="entry name" value="HisK_dim/P_dom"/>
</dbReference>
<dbReference type="PROSITE" id="PS50109">
    <property type="entry name" value="HIS_KIN"/>
    <property type="match status" value="1"/>
</dbReference>
<evidence type="ECO:0000256" key="1">
    <source>
        <dbReference type="ARBA" id="ARBA00000085"/>
    </source>
</evidence>
<dbReference type="Pfam" id="PF02518">
    <property type="entry name" value="HATPase_c"/>
    <property type="match status" value="1"/>
</dbReference>
<dbReference type="InterPro" id="IPR005467">
    <property type="entry name" value="His_kinase_dom"/>
</dbReference>
<dbReference type="InterPro" id="IPR003660">
    <property type="entry name" value="HAMP_dom"/>
</dbReference>
<keyword evidence="8 16" id="KW-0418">Kinase</keyword>
<dbReference type="AlphaFoldDB" id="A0A4R6N9K8"/>
<dbReference type="InterPro" id="IPR050428">
    <property type="entry name" value="TCS_sensor_his_kinase"/>
</dbReference>
<evidence type="ECO:0000256" key="6">
    <source>
        <dbReference type="ARBA" id="ARBA00022692"/>
    </source>
</evidence>
<evidence type="ECO:0000256" key="2">
    <source>
        <dbReference type="ARBA" id="ARBA00004141"/>
    </source>
</evidence>
<dbReference type="EMBL" id="SNXE01000003">
    <property type="protein sequence ID" value="TDP11161.1"/>
    <property type="molecule type" value="Genomic_DNA"/>
</dbReference>
<evidence type="ECO:0000256" key="9">
    <source>
        <dbReference type="ARBA" id="ARBA00022840"/>
    </source>
</evidence>
<keyword evidence="9" id="KW-0067">ATP-binding</keyword>
<dbReference type="PANTHER" id="PTHR45436:SF14">
    <property type="entry name" value="SENSOR PROTEIN QSEC"/>
    <property type="match status" value="1"/>
</dbReference>
<evidence type="ECO:0000313" key="16">
    <source>
        <dbReference type="EMBL" id="TDP11161.1"/>
    </source>
</evidence>
<dbReference type="PROSITE" id="PS50885">
    <property type="entry name" value="HAMP"/>
    <property type="match status" value="1"/>
</dbReference>
<keyword evidence="12 13" id="KW-0472">Membrane</keyword>
<keyword evidence="11" id="KW-0902">Two-component regulatory system</keyword>
<evidence type="ECO:0000256" key="8">
    <source>
        <dbReference type="ARBA" id="ARBA00022777"/>
    </source>
</evidence>
<dbReference type="PRINTS" id="PR00344">
    <property type="entry name" value="BCTRLSENSOR"/>
</dbReference>
<dbReference type="EC" id="2.7.13.3" evidence="3"/>
<dbReference type="Gene3D" id="1.10.287.130">
    <property type="match status" value="1"/>
</dbReference>
<dbReference type="SUPFAM" id="SSF55874">
    <property type="entry name" value="ATPase domain of HSP90 chaperone/DNA topoisomerase II/histidine kinase"/>
    <property type="match status" value="1"/>
</dbReference>
<keyword evidence="6 13" id="KW-0812">Transmembrane</keyword>
<dbReference type="GO" id="GO:0000155">
    <property type="term" value="F:phosphorelay sensor kinase activity"/>
    <property type="evidence" value="ECO:0007669"/>
    <property type="project" value="InterPro"/>
</dbReference>
<keyword evidence="5" id="KW-0808">Transferase</keyword>
<keyword evidence="10 13" id="KW-1133">Transmembrane helix</keyword>
<evidence type="ECO:0000256" key="4">
    <source>
        <dbReference type="ARBA" id="ARBA00022553"/>
    </source>
</evidence>
<evidence type="ECO:0000256" key="13">
    <source>
        <dbReference type="SAM" id="Phobius"/>
    </source>
</evidence>
<evidence type="ECO:0000256" key="5">
    <source>
        <dbReference type="ARBA" id="ARBA00022679"/>
    </source>
</evidence>
<accession>A0A4R6N9K8</accession>
<feature type="domain" description="Histidine kinase" evidence="14">
    <location>
        <begin position="243"/>
        <end position="455"/>
    </location>
</feature>
<dbReference type="Proteomes" id="UP000295357">
    <property type="component" value="Unassembled WGS sequence"/>
</dbReference>
<dbReference type="InterPro" id="IPR004358">
    <property type="entry name" value="Sig_transdc_His_kin-like_C"/>
</dbReference>
<protein>
    <recommendedName>
        <fullName evidence="3">histidine kinase</fullName>
        <ecNumber evidence="3">2.7.13.3</ecNumber>
    </recommendedName>
</protein>
<dbReference type="InterPro" id="IPR036097">
    <property type="entry name" value="HisK_dim/P_sf"/>
</dbReference>
<evidence type="ECO:0000256" key="3">
    <source>
        <dbReference type="ARBA" id="ARBA00012438"/>
    </source>
</evidence>
<comment type="subcellular location">
    <subcellularLocation>
        <location evidence="2">Membrane</location>
        <topology evidence="2">Multi-pass membrane protein</topology>
    </subcellularLocation>
</comment>
<dbReference type="SMART" id="SM00388">
    <property type="entry name" value="HisKA"/>
    <property type="match status" value="1"/>
</dbReference>
<dbReference type="Pfam" id="PF00512">
    <property type="entry name" value="HisKA"/>
    <property type="match status" value="1"/>
</dbReference>
<dbReference type="CDD" id="cd00075">
    <property type="entry name" value="HATPase"/>
    <property type="match status" value="1"/>
</dbReference>
<evidence type="ECO:0000256" key="7">
    <source>
        <dbReference type="ARBA" id="ARBA00022741"/>
    </source>
</evidence>
<dbReference type="SMART" id="SM00387">
    <property type="entry name" value="HATPase_c"/>
    <property type="match status" value="1"/>
</dbReference>
<proteinExistence type="predicted"/>
<keyword evidence="7" id="KW-0547">Nucleotide-binding</keyword>
<comment type="catalytic activity">
    <reaction evidence="1">
        <text>ATP + protein L-histidine = ADP + protein N-phospho-L-histidine.</text>
        <dbReference type="EC" id="2.7.13.3"/>
    </reaction>
</comment>
<evidence type="ECO:0000256" key="11">
    <source>
        <dbReference type="ARBA" id="ARBA00023012"/>
    </source>
</evidence>
<comment type="caution">
    <text evidence="16">The sequence shown here is derived from an EMBL/GenBank/DDBJ whole genome shotgun (WGS) entry which is preliminary data.</text>
</comment>
<keyword evidence="4" id="KW-0597">Phosphoprotein</keyword>
<evidence type="ECO:0000259" key="14">
    <source>
        <dbReference type="PROSITE" id="PS50109"/>
    </source>
</evidence>
<feature type="transmembrane region" description="Helical" evidence="13">
    <location>
        <begin position="167"/>
        <end position="183"/>
    </location>
</feature>
<dbReference type="GO" id="GO:0005886">
    <property type="term" value="C:plasma membrane"/>
    <property type="evidence" value="ECO:0007669"/>
    <property type="project" value="TreeGrafter"/>
</dbReference>
<gene>
    <name evidence="16" type="ORF">DFR39_10384</name>
</gene>
<reference evidence="16 17" key="1">
    <citation type="submission" date="2019-03" db="EMBL/GenBank/DDBJ databases">
        <title>Genomic Encyclopedia of Type Strains, Phase IV (KMG-IV): sequencing the most valuable type-strain genomes for metagenomic binning, comparative biology and taxonomic classification.</title>
        <authorList>
            <person name="Goeker M."/>
        </authorList>
    </citation>
    <scope>NUCLEOTIDE SEQUENCE [LARGE SCALE GENOMIC DNA]</scope>
    <source>
        <strain evidence="16 17">DSM 25082</strain>
    </source>
</reference>
<dbReference type="GO" id="GO:0005524">
    <property type="term" value="F:ATP binding"/>
    <property type="evidence" value="ECO:0007669"/>
    <property type="project" value="UniProtKB-KW"/>
</dbReference>
<sequence>MKAAPSKSLFKRALFSFYAVLLAAWLGMLASEVHDVKVVQARNGQAWNQVWAEHVRLQARLWAQEPQKFQEVLAELERLRAQEWRQMGYEPPIILLQVWRGGELLHRFASPEIARRPPPDEQRHAPDAAWLYVELSEPSQALLVRRWQEVPGDWHFGLNGLAYYTRPLFYSVPLLMLLAWLLLRRGFRPLRRIGPQIANRSPQDLRALPPSAYVELAPVVEGVNSLLAQLRERQQREREFLLDAAHELKTPMAVIRLNAEALAGSRDPQEADAARQRLDEGVQRATHTVHQLLSLSRSSADIELERRELDLVALTRDRIVLASQLALKRRIDIELKAPEALPLCLHRESMASLIDNLLDNAIKYSPAQSQIMVSLSQDDRAVSLSVCDQGPGIPEPLREKVFERFYRLPDQDQAGSGLGLAIVERAAARHGARVMLAAGAQGQGLCATLRMPRAATDLERT</sequence>
<dbReference type="InterPro" id="IPR036890">
    <property type="entry name" value="HATPase_C_sf"/>
</dbReference>
<feature type="domain" description="HAMP" evidence="15">
    <location>
        <begin position="184"/>
        <end position="235"/>
    </location>
</feature>
<dbReference type="SUPFAM" id="SSF47384">
    <property type="entry name" value="Homodimeric domain of signal transducing histidine kinase"/>
    <property type="match status" value="1"/>
</dbReference>
<dbReference type="InterPro" id="IPR003594">
    <property type="entry name" value="HATPase_dom"/>
</dbReference>
<keyword evidence="17" id="KW-1185">Reference proteome</keyword>
<dbReference type="CDD" id="cd00082">
    <property type="entry name" value="HisKA"/>
    <property type="match status" value="1"/>
</dbReference>
<dbReference type="Gene3D" id="3.30.565.10">
    <property type="entry name" value="Histidine kinase-like ATPase, C-terminal domain"/>
    <property type="match status" value="1"/>
</dbReference>
<evidence type="ECO:0000256" key="10">
    <source>
        <dbReference type="ARBA" id="ARBA00022989"/>
    </source>
</evidence>
<dbReference type="RefSeq" id="WP_133603080.1">
    <property type="nucleotide sequence ID" value="NZ_JAUFPJ010000010.1"/>
</dbReference>
<evidence type="ECO:0000256" key="12">
    <source>
        <dbReference type="ARBA" id="ARBA00023136"/>
    </source>
</evidence>
<dbReference type="OrthoDB" id="8554694at2"/>
<evidence type="ECO:0000259" key="15">
    <source>
        <dbReference type="PROSITE" id="PS50885"/>
    </source>
</evidence>
<organism evidence="16 17">
    <name type="scientific">Roseateles asaccharophilus</name>
    <dbReference type="NCBI Taxonomy" id="582607"/>
    <lineage>
        <taxon>Bacteria</taxon>
        <taxon>Pseudomonadati</taxon>
        <taxon>Pseudomonadota</taxon>
        <taxon>Betaproteobacteria</taxon>
        <taxon>Burkholderiales</taxon>
        <taxon>Sphaerotilaceae</taxon>
        <taxon>Roseateles</taxon>
    </lineage>
</organism>
<dbReference type="PANTHER" id="PTHR45436">
    <property type="entry name" value="SENSOR HISTIDINE KINASE YKOH"/>
    <property type="match status" value="1"/>
</dbReference>
<evidence type="ECO:0000313" key="17">
    <source>
        <dbReference type="Proteomes" id="UP000295357"/>
    </source>
</evidence>